<reference evidence="1 2" key="1">
    <citation type="submission" date="2019-04" db="EMBL/GenBank/DDBJ databases">
        <title>Draft genome sequence of Robertkochia marina CC-AMO-30D.</title>
        <authorList>
            <person name="Hameed A."/>
            <person name="Lin S.-Y."/>
            <person name="Shahina M."/>
            <person name="Lai W.-A."/>
            <person name="Young C.-C."/>
        </authorList>
    </citation>
    <scope>NUCLEOTIDE SEQUENCE [LARGE SCALE GENOMIC DNA]</scope>
    <source>
        <strain evidence="1 2">CC-AMO-30D</strain>
    </source>
</reference>
<evidence type="ECO:0000313" key="2">
    <source>
        <dbReference type="Proteomes" id="UP000305939"/>
    </source>
</evidence>
<sequence>MLCSVFGHRYRVSKEVTPHVTEYKCEVCQCETTTNPNGRLDVLTPELKEINRVLADFYRKRHSLRTVA</sequence>
<protein>
    <submittedName>
        <fullName evidence="1">Uncharacterized protein</fullName>
    </submittedName>
</protein>
<name>A0A4S3M4B9_9FLAO</name>
<dbReference type="Proteomes" id="UP000305939">
    <property type="component" value="Unassembled WGS sequence"/>
</dbReference>
<proteinExistence type="predicted"/>
<organism evidence="1 2">
    <name type="scientific">Robertkochia marina</name>
    <dbReference type="NCBI Taxonomy" id="1227945"/>
    <lineage>
        <taxon>Bacteria</taxon>
        <taxon>Pseudomonadati</taxon>
        <taxon>Bacteroidota</taxon>
        <taxon>Flavobacteriia</taxon>
        <taxon>Flavobacteriales</taxon>
        <taxon>Flavobacteriaceae</taxon>
        <taxon>Robertkochia</taxon>
    </lineage>
</organism>
<gene>
    <name evidence="1" type="ORF">E7Z59_03435</name>
</gene>
<keyword evidence="2" id="KW-1185">Reference proteome</keyword>
<evidence type="ECO:0000313" key="1">
    <source>
        <dbReference type="EMBL" id="THD70016.1"/>
    </source>
</evidence>
<dbReference type="AlphaFoldDB" id="A0A4S3M4B9"/>
<dbReference type="EMBL" id="SSMC01000001">
    <property type="protein sequence ID" value="THD70016.1"/>
    <property type="molecule type" value="Genomic_DNA"/>
</dbReference>
<dbReference type="OrthoDB" id="1450221at2"/>
<accession>A0A4S3M4B9</accession>
<comment type="caution">
    <text evidence="1">The sequence shown here is derived from an EMBL/GenBank/DDBJ whole genome shotgun (WGS) entry which is preliminary data.</text>
</comment>